<dbReference type="AlphaFoldDB" id="A0AAU9J9M7"/>
<protein>
    <recommendedName>
        <fullName evidence="3">Secreted protein</fullName>
    </recommendedName>
</protein>
<name>A0AAU9J9M7_9CILI</name>
<gene>
    <name evidence="1" type="ORF">BSTOLATCC_MIC32014</name>
</gene>
<sequence>MAKTLPLRWFKFVLFFQESIRNFICFYFWVNNLCSTKQHATELHSLLKTEAKKSGRNIVTKLYFRSIIASCTEGEEKWCSG</sequence>
<proteinExistence type="predicted"/>
<evidence type="ECO:0000313" key="1">
    <source>
        <dbReference type="EMBL" id="CAG9322397.1"/>
    </source>
</evidence>
<evidence type="ECO:0000313" key="2">
    <source>
        <dbReference type="Proteomes" id="UP001162131"/>
    </source>
</evidence>
<accession>A0AAU9J9M7</accession>
<organism evidence="1 2">
    <name type="scientific">Blepharisma stoltei</name>
    <dbReference type="NCBI Taxonomy" id="1481888"/>
    <lineage>
        <taxon>Eukaryota</taxon>
        <taxon>Sar</taxon>
        <taxon>Alveolata</taxon>
        <taxon>Ciliophora</taxon>
        <taxon>Postciliodesmatophora</taxon>
        <taxon>Heterotrichea</taxon>
        <taxon>Heterotrichida</taxon>
        <taxon>Blepharismidae</taxon>
        <taxon>Blepharisma</taxon>
    </lineage>
</organism>
<comment type="caution">
    <text evidence="1">The sequence shown here is derived from an EMBL/GenBank/DDBJ whole genome shotgun (WGS) entry which is preliminary data.</text>
</comment>
<dbReference type="EMBL" id="CAJZBQ010000032">
    <property type="protein sequence ID" value="CAG9322397.1"/>
    <property type="molecule type" value="Genomic_DNA"/>
</dbReference>
<reference evidence="1" key="1">
    <citation type="submission" date="2021-09" db="EMBL/GenBank/DDBJ databases">
        <authorList>
            <consortium name="AG Swart"/>
            <person name="Singh M."/>
            <person name="Singh A."/>
            <person name="Seah K."/>
            <person name="Emmerich C."/>
        </authorList>
    </citation>
    <scope>NUCLEOTIDE SEQUENCE</scope>
    <source>
        <strain evidence="1">ATCC30299</strain>
    </source>
</reference>
<dbReference type="Proteomes" id="UP001162131">
    <property type="component" value="Unassembled WGS sequence"/>
</dbReference>
<evidence type="ECO:0008006" key="3">
    <source>
        <dbReference type="Google" id="ProtNLM"/>
    </source>
</evidence>
<keyword evidence="2" id="KW-1185">Reference proteome</keyword>